<sequence length="171" mass="18257">MIRKLVSIVVALSLVMFSGSGAQAATTTEPPADYPRVHFVPGSNINLLSSSSNIPLRIQNDYREDVVVHVHAIATNGRLVIPAAIAVKIPGSTTITAKLPVRATGVGKVDLVVWLESFGGYRLNEQVFIKVNVNADAETNIIVAFTAIVSILGTLGLVRTLSKRRKSQVAD</sequence>
<proteinExistence type="predicted"/>
<keyword evidence="1" id="KW-0472">Membrane</keyword>
<reference evidence="2" key="1">
    <citation type="submission" date="2020-05" db="EMBL/GenBank/DDBJ databases">
        <authorList>
            <person name="Chiriac C."/>
            <person name="Salcher M."/>
            <person name="Ghai R."/>
            <person name="Kavagutti S V."/>
        </authorList>
    </citation>
    <scope>NUCLEOTIDE SEQUENCE</scope>
</reference>
<accession>A0A6J6NZL8</accession>
<keyword evidence="1" id="KW-1133">Transmembrane helix</keyword>
<evidence type="ECO:0000313" key="2">
    <source>
        <dbReference type="EMBL" id="CAB4691392.1"/>
    </source>
</evidence>
<evidence type="ECO:0000256" key="1">
    <source>
        <dbReference type="SAM" id="Phobius"/>
    </source>
</evidence>
<keyword evidence="1" id="KW-0812">Transmembrane</keyword>
<feature type="transmembrane region" description="Helical" evidence="1">
    <location>
        <begin position="141"/>
        <end position="158"/>
    </location>
</feature>
<dbReference type="EMBL" id="CAEZXK010000029">
    <property type="protein sequence ID" value="CAB4691392.1"/>
    <property type="molecule type" value="Genomic_DNA"/>
</dbReference>
<organism evidence="2">
    <name type="scientific">freshwater metagenome</name>
    <dbReference type="NCBI Taxonomy" id="449393"/>
    <lineage>
        <taxon>unclassified sequences</taxon>
        <taxon>metagenomes</taxon>
        <taxon>ecological metagenomes</taxon>
    </lineage>
</organism>
<protein>
    <submittedName>
        <fullName evidence="2">Unannotated protein</fullName>
    </submittedName>
</protein>
<dbReference type="InterPro" id="IPR046112">
    <property type="entry name" value="DUF6049"/>
</dbReference>
<name>A0A6J6NZL8_9ZZZZ</name>
<dbReference type="AlphaFoldDB" id="A0A6J6NZL8"/>
<dbReference type="Pfam" id="PF19516">
    <property type="entry name" value="DUF6049"/>
    <property type="match status" value="1"/>
</dbReference>
<gene>
    <name evidence="2" type="ORF">UFOPK2370_00985</name>
</gene>